<feature type="domain" description="HTH cro/C1-type" evidence="1">
    <location>
        <begin position="65"/>
        <end position="106"/>
    </location>
</feature>
<gene>
    <name evidence="2" type="ORF">KMZ29_09935</name>
</gene>
<reference evidence="2" key="1">
    <citation type="submission" date="2021-06" db="EMBL/GenBank/DDBJ databases">
        <title>Bradyrhizobium sp. S2-20-1 Genome sequencing.</title>
        <authorList>
            <person name="Jin L."/>
        </authorList>
    </citation>
    <scope>NUCLEOTIDE SEQUENCE</scope>
    <source>
        <strain evidence="2">S2-20-1</strain>
    </source>
</reference>
<dbReference type="Proteomes" id="UP000680839">
    <property type="component" value="Chromosome"/>
</dbReference>
<evidence type="ECO:0000259" key="1">
    <source>
        <dbReference type="Pfam" id="PF01381"/>
    </source>
</evidence>
<dbReference type="RefSeq" id="WP_215623529.1">
    <property type="nucleotide sequence ID" value="NZ_CP076134.1"/>
</dbReference>
<dbReference type="GO" id="GO:0006355">
    <property type="term" value="P:regulation of DNA-templated transcription"/>
    <property type="evidence" value="ECO:0007669"/>
    <property type="project" value="InterPro"/>
</dbReference>
<evidence type="ECO:0000313" key="3">
    <source>
        <dbReference type="Proteomes" id="UP000680839"/>
    </source>
</evidence>
<organism evidence="2 3">
    <name type="scientific">Bradyrhizobium sediminis</name>
    <dbReference type="NCBI Taxonomy" id="2840469"/>
    <lineage>
        <taxon>Bacteria</taxon>
        <taxon>Pseudomonadati</taxon>
        <taxon>Pseudomonadota</taxon>
        <taxon>Alphaproteobacteria</taxon>
        <taxon>Hyphomicrobiales</taxon>
        <taxon>Nitrobacteraceae</taxon>
        <taxon>Bradyrhizobium</taxon>
    </lineage>
</organism>
<dbReference type="InterPro" id="IPR001387">
    <property type="entry name" value="Cro/C1-type_HTH"/>
</dbReference>
<dbReference type="CDD" id="cd00093">
    <property type="entry name" value="HTH_XRE"/>
    <property type="match status" value="1"/>
</dbReference>
<dbReference type="SUPFAM" id="SSF47413">
    <property type="entry name" value="lambda repressor-like DNA-binding domains"/>
    <property type="match status" value="1"/>
</dbReference>
<dbReference type="InterPro" id="IPR010982">
    <property type="entry name" value="Lambda_DNA-bd_dom_sf"/>
</dbReference>
<dbReference type="EMBL" id="CP076134">
    <property type="protein sequence ID" value="QWG14942.1"/>
    <property type="molecule type" value="Genomic_DNA"/>
</dbReference>
<dbReference type="InterPro" id="IPR039060">
    <property type="entry name" value="Antitox_HigA"/>
</dbReference>
<dbReference type="Gene3D" id="1.10.260.40">
    <property type="entry name" value="lambda repressor-like DNA-binding domains"/>
    <property type="match status" value="1"/>
</dbReference>
<dbReference type="PANTHER" id="PTHR40455">
    <property type="entry name" value="ANTITOXIN HIGA"/>
    <property type="match status" value="1"/>
</dbReference>
<dbReference type="PANTHER" id="PTHR40455:SF1">
    <property type="entry name" value="ANTITOXIN HIGA"/>
    <property type="match status" value="1"/>
</dbReference>
<protein>
    <submittedName>
        <fullName evidence="2">Transcriptional regulator</fullName>
    </submittedName>
</protein>
<proteinExistence type="predicted"/>
<dbReference type="AlphaFoldDB" id="A0A975NGY4"/>
<sequence length="128" mass="14606">MQIRPIRNDKDHRAALAEIEKLWGASSGTSEGDKLDILVTLVETYEERRWPLKSRRRFDPVDVLQYAIEELGHSQAELADILGSRSRASEVLARRRPLTLEMIQKINASWKIPADLLVQPYRVTAKAA</sequence>
<dbReference type="GO" id="GO:0001046">
    <property type="term" value="F:core promoter sequence-specific DNA binding"/>
    <property type="evidence" value="ECO:0007669"/>
    <property type="project" value="TreeGrafter"/>
</dbReference>
<evidence type="ECO:0000313" key="2">
    <source>
        <dbReference type="EMBL" id="QWG14942.1"/>
    </source>
</evidence>
<dbReference type="Pfam" id="PF01381">
    <property type="entry name" value="HTH_3"/>
    <property type="match status" value="1"/>
</dbReference>
<accession>A0A975NGY4</accession>
<name>A0A975NGY4_9BRAD</name>